<dbReference type="STRING" id="4999.A0A1Y1U7K7"/>
<comment type="similarity">
    <text evidence="1">Belongs to the 5'-AMP-activated protein kinase beta subunit family.</text>
</comment>
<evidence type="ECO:0000313" key="5">
    <source>
        <dbReference type="Proteomes" id="UP000193218"/>
    </source>
</evidence>
<evidence type="ECO:0000256" key="2">
    <source>
        <dbReference type="SAM" id="MobiDB-lite"/>
    </source>
</evidence>
<feature type="region of interest" description="Disordered" evidence="2">
    <location>
        <begin position="305"/>
        <end position="331"/>
    </location>
</feature>
<dbReference type="GO" id="GO:0005737">
    <property type="term" value="C:cytoplasm"/>
    <property type="evidence" value="ECO:0007669"/>
    <property type="project" value="TreeGrafter"/>
</dbReference>
<dbReference type="InterPro" id="IPR037256">
    <property type="entry name" value="ASC_dom_sf"/>
</dbReference>
<gene>
    <name evidence="4" type="ORF">BD324DRAFT_595715</name>
</gene>
<reference evidence="4 5" key="1">
    <citation type="submission" date="2017-03" db="EMBL/GenBank/DDBJ databases">
        <title>Widespread Adenine N6-methylation of Active Genes in Fungi.</title>
        <authorList>
            <consortium name="DOE Joint Genome Institute"/>
            <person name="Mondo S.J."/>
            <person name="Dannebaum R.O."/>
            <person name="Kuo R.C."/>
            <person name="Louie K.B."/>
            <person name="Bewick A.J."/>
            <person name="Labutti K."/>
            <person name="Haridas S."/>
            <person name="Kuo A."/>
            <person name="Salamov A."/>
            <person name="Ahrendt S.R."/>
            <person name="Lau R."/>
            <person name="Bowen B.P."/>
            <person name="Lipzen A."/>
            <person name="Sullivan W."/>
            <person name="Andreopoulos W.B."/>
            <person name="Clum A."/>
            <person name="Lindquist E."/>
            <person name="Daum C."/>
            <person name="Northen T.R."/>
            <person name="Ramamoorthy G."/>
            <person name="Schmitz R.J."/>
            <person name="Gryganskyi A."/>
            <person name="Culley D."/>
            <person name="Magnuson J."/>
            <person name="James T.Y."/>
            <person name="O'Malley M.A."/>
            <person name="Stajich J.E."/>
            <person name="Spatafora J.W."/>
            <person name="Visel A."/>
            <person name="Grigoriev I.V."/>
        </authorList>
    </citation>
    <scope>NUCLEOTIDE SEQUENCE [LARGE SCALE GENOMIC DNA]</scope>
    <source>
        <strain evidence="4 5">NRRL Y-17943</strain>
    </source>
</reference>
<protein>
    <submittedName>
        <fullName evidence="4">5'-AMP-activated protein kinase beta subunit, interation domain-domain-containing protein</fullName>
    </submittedName>
</protein>
<name>A0A1Y1U7K7_9TREE</name>
<dbReference type="GO" id="GO:0007165">
    <property type="term" value="P:signal transduction"/>
    <property type="evidence" value="ECO:0007669"/>
    <property type="project" value="TreeGrafter"/>
</dbReference>
<dbReference type="GO" id="GO:0016301">
    <property type="term" value="F:kinase activity"/>
    <property type="evidence" value="ECO:0007669"/>
    <property type="project" value="UniProtKB-KW"/>
</dbReference>
<dbReference type="Pfam" id="PF04739">
    <property type="entry name" value="AMPKBI"/>
    <property type="match status" value="1"/>
</dbReference>
<keyword evidence="5" id="KW-1185">Reference proteome</keyword>
<dbReference type="InterPro" id="IPR050827">
    <property type="entry name" value="CRP1_MDG1_kinase"/>
</dbReference>
<dbReference type="GO" id="GO:0005634">
    <property type="term" value="C:nucleus"/>
    <property type="evidence" value="ECO:0007669"/>
    <property type="project" value="TreeGrafter"/>
</dbReference>
<dbReference type="InterPro" id="IPR014756">
    <property type="entry name" value="Ig_E-set"/>
</dbReference>
<dbReference type="FunCoup" id="A0A1Y1U7K7">
    <property type="interactions" value="100"/>
</dbReference>
<dbReference type="SMART" id="SM01010">
    <property type="entry name" value="AMPKBI"/>
    <property type="match status" value="1"/>
</dbReference>
<feature type="compositionally biased region" description="Polar residues" evidence="2">
    <location>
        <begin position="21"/>
        <end position="33"/>
    </location>
</feature>
<dbReference type="PANTHER" id="PTHR10343">
    <property type="entry name" value="5'-AMP-ACTIVATED PROTEIN KINASE , BETA SUBUNIT"/>
    <property type="match status" value="1"/>
</dbReference>
<dbReference type="InterPro" id="IPR006828">
    <property type="entry name" value="ASC_dom"/>
</dbReference>
<sequence>MGNTPSAQASPARATGGNGQKAISPQLGQSDTVPNPNRPNLRLPLPQRTSQISTPNDSNPASPSGGARGNSPRRRKSLELPDLNKLSFTPAVPAAPVHTMATATGPTSQGKRVEPDGGSPSRRWKMGLGPRKSGLGAMTRIDASPRAVSGSKDDSYFPNDADRGRTRAVEPIAIPGRKEMSQSPGGTPPKPPPPTVAPSPPTHRPMDPLAPTEEGEADGSVSVPVRWEGSGKQVSVICDFADNWKKRIKLNKVDGVFETILRVPPGQYRLKFLVDDSWRCSKNIPTATDNDGTLVNWLEVEAPKTEDESRAEWAMDSKPPAPKHEDIDDSQWTSTIPAPLFLYQYLEELPSTMSAEQWSQHYRDVPHLTAVPQPPMLPRVLEKVIVNSDARKQLSDEVLPGSATPAGTDDNSILAIPNHVILNHLTASAIKHGTLGVGTTTRYRKKFITTMYFKPTLQDLMEGNPGVQNVPERSETTTEA</sequence>
<feature type="region of interest" description="Disordered" evidence="2">
    <location>
        <begin position="1"/>
        <end position="221"/>
    </location>
</feature>
<dbReference type="GO" id="GO:0019901">
    <property type="term" value="F:protein kinase binding"/>
    <property type="evidence" value="ECO:0007669"/>
    <property type="project" value="TreeGrafter"/>
</dbReference>
<feature type="domain" description="Association with the SNF1 complex (ASC)" evidence="3">
    <location>
        <begin position="325"/>
        <end position="456"/>
    </location>
</feature>
<dbReference type="SUPFAM" id="SSF160219">
    <property type="entry name" value="AMPKBI-like"/>
    <property type="match status" value="1"/>
</dbReference>
<dbReference type="SUPFAM" id="SSF81296">
    <property type="entry name" value="E set domains"/>
    <property type="match status" value="1"/>
</dbReference>
<feature type="compositionally biased region" description="Polar residues" evidence="2">
    <location>
        <begin position="49"/>
        <end position="62"/>
    </location>
</feature>
<dbReference type="EMBL" id="NBSH01000020">
    <property type="protein sequence ID" value="ORX33524.1"/>
    <property type="molecule type" value="Genomic_DNA"/>
</dbReference>
<dbReference type="Gene3D" id="6.20.250.60">
    <property type="match status" value="1"/>
</dbReference>
<proteinExistence type="inferred from homology"/>
<feature type="compositionally biased region" description="Pro residues" evidence="2">
    <location>
        <begin position="186"/>
        <end position="203"/>
    </location>
</feature>
<feature type="compositionally biased region" description="Low complexity" evidence="2">
    <location>
        <begin position="34"/>
        <end position="48"/>
    </location>
</feature>
<accession>A0A1Y1U7K7</accession>
<feature type="compositionally biased region" description="Polar residues" evidence="2">
    <location>
        <begin position="101"/>
        <end position="110"/>
    </location>
</feature>
<dbReference type="CDD" id="cd02859">
    <property type="entry name" value="E_set_AMPKbeta_like_N"/>
    <property type="match status" value="1"/>
</dbReference>
<dbReference type="InterPro" id="IPR032640">
    <property type="entry name" value="AMPK1_CBM"/>
</dbReference>
<dbReference type="AlphaFoldDB" id="A0A1Y1U7K7"/>
<dbReference type="InterPro" id="IPR013783">
    <property type="entry name" value="Ig-like_fold"/>
</dbReference>
<dbReference type="RefSeq" id="XP_021867851.1">
    <property type="nucleotide sequence ID" value="XM_022013850.1"/>
</dbReference>
<dbReference type="OrthoDB" id="531008at2759"/>
<keyword evidence="4" id="KW-0808">Transferase</keyword>
<dbReference type="GeneID" id="33555658"/>
<feature type="compositionally biased region" description="Basic and acidic residues" evidence="2">
    <location>
        <begin position="151"/>
        <end position="168"/>
    </location>
</feature>
<dbReference type="InParanoid" id="A0A1Y1U7K7"/>
<evidence type="ECO:0000313" key="4">
    <source>
        <dbReference type="EMBL" id="ORX33524.1"/>
    </source>
</evidence>
<comment type="caution">
    <text evidence="4">The sequence shown here is derived from an EMBL/GenBank/DDBJ whole genome shotgun (WGS) entry which is preliminary data.</text>
</comment>
<organism evidence="4 5">
    <name type="scientific">Kockovaella imperatae</name>
    <dbReference type="NCBI Taxonomy" id="4999"/>
    <lineage>
        <taxon>Eukaryota</taxon>
        <taxon>Fungi</taxon>
        <taxon>Dikarya</taxon>
        <taxon>Basidiomycota</taxon>
        <taxon>Agaricomycotina</taxon>
        <taxon>Tremellomycetes</taxon>
        <taxon>Tremellales</taxon>
        <taxon>Cuniculitremaceae</taxon>
        <taxon>Kockovaella</taxon>
    </lineage>
</organism>
<dbReference type="Gene3D" id="2.60.40.10">
    <property type="entry name" value="Immunoglobulins"/>
    <property type="match status" value="1"/>
</dbReference>
<evidence type="ECO:0000256" key="1">
    <source>
        <dbReference type="ARBA" id="ARBA00010926"/>
    </source>
</evidence>
<dbReference type="Proteomes" id="UP000193218">
    <property type="component" value="Unassembled WGS sequence"/>
</dbReference>
<evidence type="ECO:0000259" key="3">
    <source>
        <dbReference type="SMART" id="SM01010"/>
    </source>
</evidence>
<keyword evidence="4" id="KW-0418">Kinase</keyword>
<dbReference type="Pfam" id="PF16561">
    <property type="entry name" value="AMPK1_CBM"/>
    <property type="match status" value="1"/>
</dbReference>
<feature type="compositionally biased region" description="Basic and acidic residues" evidence="2">
    <location>
        <begin position="305"/>
        <end position="315"/>
    </location>
</feature>
<dbReference type="GO" id="GO:0031588">
    <property type="term" value="C:nucleotide-activated protein kinase complex"/>
    <property type="evidence" value="ECO:0007669"/>
    <property type="project" value="TreeGrafter"/>
</dbReference>
<dbReference type="PANTHER" id="PTHR10343:SF84">
    <property type="entry name" value="5'-AMP-ACTIVATED PROTEIN KINASE SUBUNIT BETA-1"/>
    <property type="match status" value="1"/>
</dbReference>